<sequence length="39" mass="4326">MISSERTTSSLPLKSSPILVLSPIPCLRTMLCLVHCLVW</sequence>
<evidence type="ECO:0000313" key="1">
    <source>
        <dbReference type="EMBL" id="VDD23872.1"/>
    </source>
</evidence>
<proteinExistence type="predicted"/>
<accession>A0A3P6DTE6</accession>
<reference evidence="1" key="1">
    <citation type="submission" date="2018-11" db="EMBL/GenBank/DDBJ databases">
        <authorList>
            <consortium name="Genoscope - CEA"/>
            <person name="William W."/>
        </authorList>
    </citation>
    <scope>NUCLEOTIDE SEQUENCE</scope>
</reference>
<protein>
    <submittedName>
        <fullName evidence="1">Uncharacterized protein</fullName>
    </submittedName>
</protein>
<gene>
    <name evidence="1" type="ORF">BOLC2T09781H</name>
</gene>
<organism evidence="1">
    <name type="scientific">Brassica oleracea</name>
    <name type="common">Wild cabbage</name>
    <dbReference type="NCBI Taxonomy" id="3712"/>
    <lineage>
        <taxon>Eukaryota</taxon>
        <taxon>Viridiplantae</taxon>
        <taxon>Streptophyta</taxon>
        <taxon>Embryophyta</taxon>
        <taxon>Tracheophyta</taxon>
        <taxon>Spermatophyta</taxon>
        <taxon>Magnoliopsida</taxon>
        <taxon>eudicotyledons</taxon>
        <taxon>Gunneridae</taxon>
        <taxon>Pentapetalae</taxon>
        <taxon>rosids</taxon>
        <taxon>malvids</taxon>
        <taxon>Brassicales</taxon>
        <taxon>Brassicaceae</taxon>
        <taxon>Brassiceae</taxon>
        <taxon>Brassica</taxon>
    </lineage>
</organism>
<dbReference type="EMBL" id="LR031874">
    <property type="protein sequence ID" value="VDD23872.1"/>
    <property type="molecule type" value="Genomic_DNA"/>
</dbReference>
<name>A0A3P6DTE6_BRAOL</name>
<dbReference type="AlphaFoldDB" id="A0A3P6DTE6"/>